<dbReference type="Gene3D" id="1.10.10.10">
    <property type="entry name" value="Winged helix-like DNA-binding domain superfamily/Winged helix DNA-binding domain"/>
    <property type="match status" value="1"/>
</dbReference>
<dbReference type="InterPro" id="IPR016032">
    <property type="entry name" value="Sig_transdc_resp-reg_C-effctor"/>
</dbReference>
<dbReference type="PANTHER" id="PTHR43214">
    <property type="entry name" value="TWO-COMPONENT RESPONSE REGULATOR"/>
    <property type="match status" value="1"/>
</dbReference>
<comment type="caution">
    <text evidence="3">The sequence shown here is derived from an EMBL/GenBank/DDBJ whole genome shotgun (WGS) entry which is preliminary data.</text>
</comment>
<feature type="domain" description="HTH luxR-type" evidence="2">
    <location>
        <begin position="493"/>
        <end position="558"/>
    </location>
</feature>
<dbReference type="EMBL" id="JBHSQW010000025">
    <property type="protein sequence ID" value="MFC5994823.1"/>
    <property type="molecule type" value="Genomic_DNA"/>
</dbReference>
<dbReference type="Gene3D" id="1.25.40.10">
    <property type="entry name" value="Tetratricopeptide repeat domain"/>
    <property type="match status" value="2"/>
</dbReference>
<reference evidence="4" key="1">
    <citation type="journal article" date="2019" name="Int. J. Syst. Evol. Microbiol.">
        <title>The Global Catalogue of Microorganisms (GCM) 10K type strain sequencing project: providing services to taxonomists for standard genome sequencing and annotation.</title>
        <authorList>
            <consortium name="The Broad Institute Genomics Platform"/>
            <consortium name="The Broad Institute Genome Sequencing Center for Infectious Disease"/>
            <person name="Wu L."/>
            <person name="Ma J."/>
        </authorList>
    </citation>
    <scope>NUCLEOTIDE SEQUENCE [LARGE SCALE GENOMIC DNA]</scope>
    <source>
        <strain evidence="4">CCM 8391</strain>
    </source>
</reference>
<dbReference type="SUPFAM" id="SSF48452">
    <property type="entry name" value="TPR-like"/>
    <property type="match status" value="2"/>
</dbReference>
<evidence type="ECO:0000256" key="1">
    <source>
        <dbReference type="ARBA" id="ARBA00023125"/>
    </source>
</evidence>
<dbReference type="PROSITE" id="PS50043">
    <property type="entry name" value="HTH_LUXR_2"/>
    <property type="match status" value="1"/>
</dbReference>
<dbReference type="CDD" id="cd06170">
    <property type="entry name" value="LuxR_C_like"/>
    <property type="match status" value="1"/>
</dbReference>
<dbReference type="Proteomes" id="UP001596302">
    <property type="component" value="Unassembled WGS sequence"/>
</dbReference>
<name>A0ABW1J1Z3_9PSEU</name>
<dbReference type="SMART" id="SM00421">
    <property type="entry name" value="HTH_LUXR"/>
    <property type="match status" value="1"/>
</dbReference>
<evidence type="ECO:0000313" key="3">
    <source>
        <dbReference type="EMBL" id="MFC5994823.1"/>
    </source>
</evidence>
<sequence length="560" mass="61346">MDRAAGSRPLGTGPTTSTELIEAGRAALARGAWEQARARFEQAAQESGTGAALEGLSWAAWWLNDATLLFDARERAYHAYSSAGDRRGAARLAAWIGTDHVDFRGEHAVAQGWLGRARRLLEDLEPGAEHGWLLVHEAEKRLFAGNDTIRARELGLQAAELGRRLGLVDLEMVGLATDGLARVTECRVDEGMALLDQAAVAAFGGEFHETWSSIWCGCYMLYACERARDYERSAQWCRRILDWSARRRIPFLDGVCRAHYAGVLIWLGAWAEAERMLNDATTLLTVIRPPMRIDAMVNLGELRRRQGRLDEAAEIFDEVAVHPLALLGLGEIHLDRDDPAGARDRAEQYLRETGLGPGTLRAAGLELLIRAHVALREPARAEPALRELESIADAVATAPLRASARFAAGLLAAATDAPERARTDFEDASRLFHRCGAPYEAARARIELGRVLAGQSRARDAMRELRSAATSLRRIGAVRDAELAEAFALDLSSARRASPLTTREREVLRLVAEGRTDRAIADELVLSEHTVHRHVANILTKLGCPSRSAAVAEALRKGLI</sequence>
<proteinExistence type="predicted"/>
<dbReference type="PRINTS" id="PR00038">
    <property type="entry name" value="HTHLUXR"/>
</dbReference>
<keyword evidence="4" id="KW-1185">Reference proteome</keyword>
<dbReference type="InterPro" id="IPR000792">
    <property type="entry name" value="Tscrpt_reg_LuxR_C"/>
</dbReference>
<evidence type="ECO:0000259" key="2">
    <source>
        <dbReference type="PROSITE" id="PS50043"/>
    </source>
</evidence>
<keyword evidence="1" id="KW-0238">DNA-binding</keyword>
<accession>A0ABW1J1Z3</accession>
<dbReference type="InterPro" id="IPR011990">
    <property type="entry name" value="TPR-like_helical_dom_sf"/>
</dbReference>
<protein>
    <submittedName>
        <fullName evidence="3">LuxR C-terminal-related transcriptional regulator</fullName>
    </submittedName>
</protein>
<organism evidence="3 4">
    <name type="scientific">Pseudonocardia hispaniensis</name>
    <dbReference type="NCBI Taxonomy" id="904933"/>
    <lineage>
        <taxon>Bacteria</taxon>
        <taxon>Bacillati</taxon>
        <taxon>Actinomycetota</taxon>
        <taxon>Actinomycetes</taxon>
        <taxon>Pseudonocardiales</taxon>
        <taxon>Pseudonocardiaceae</taxon>
        <taxon>Pseudonocardia</taxon>
    </lineage>
</organism>
<dbReference type="Pfam" id="PF00196">
    <property type="entry name" value="GerE"/>
    <property type="match status" value="1"/>
</dbReference>
<gene>
    <name evidence="3" type="ORF">ACFQE5_11435</name>
</gene>
<dbReference type="RefSeq" id="WP_379584843.1">
    <property type="nucleotide sequence ID" value="NZ_JBHSQW010000025.1"/>
</dbReference>
<dbReference type="InterPro" id="IPR039420">
    <property type="entry name" value="WalR-like"/>
</dbReference>
<dbReference type="InterPro" id="IPR036388">
    <property type="entry name" value="WH-like_DNA-bd_sf"/>
</dbReference>
<dbReference type="SUPFAM" id="SSF46894">
    <property type="entry name" value="C-terminal effector domain of the bipartite response regulators"/>
    <property type="match status" value="1"/>
</dbReference>
<evidence type="ECO:0000313" key="4">
    <source>
        <dbReference type="Proteomes" id="UP001596302"/>
    </source>
</evidence>